<comment type="subcellular location">
    <subcellularLocation>
        <location evidence="1 6">Nucleus</location>
    </subcellularLocation>
</comment>
<dbReference type="PANTHER" id="PTHR33057">
    <property type="entry name" value="TRANSCRIPTION REPRESSOR OFP7-RELATED"/>
    <property type="match status" value="1"/>
</dbReference>
<feature type="domain" description="OVATE" evidence="8">
    <location>
        <begin position="219"/>
        <end position="278"/>
    </location>
</feature>
<protein>
    <recommendedName>
        <fullName evidence="6">Transcription repressor</fullName>
    </recommendedName>
    <alternativeName>
        <fullName evidence="6">Ovate family protein</fullName>
    </alternativeName>
</protein>
<evidence type="ECO:0000256" key="5">
    <source>
        <dbReference type="ARBA" id="ARBA00023242"/>
    </source>
</evidence>
<feature type="region of interest" description="Disordered" evidence="7">
    <location>
        <begin position="32"/>
        <end position="51"/>
    </location>
</feature>
<dbReference type="EMBL" id="OX465077">
    <property type="protein sequence ID" value="CAI9269889.1"/>
    <property type="molecule type" value="Genomic_DNA"/>
</dbReference>
<keyword evidence="3 6" id="KW-0805">Transcription regulation</keyword>
<dbReference type="GO" id="GO:0045892">
    <property type="term" value="P:negative regulation of DNA-templated transcription"/>
    <property type="evidence" value="ECO:0007669"/>
    <property type="project" value="UniProtKB-UniRule"/>
</dbReference>
<dbReference type="PROSITE" id="PS51754">
    <property type="entry name" value="OVATE"/>
    <property type="match status" value="1"/>
</dbReference>
<evidence type="ECO:0000256" key="3">
    <source>
        <dbReference type="ARBA" id="ARBA00023015"/>
    </source>
</evidence>
<evidence type="ECO:0000313" key="9">
    <source>
        <dbReference type="EMBL" id="CAI9269889.1"/>
    </source>
</evidence>
<dbReference type="GO" id="GO:0005634">
    <property type="term" value="C:nucleus"/>
    <property type="evidence" value="ECO:0007669"/>
    <property type="project" value="UniProtKB-SubCell"/>
</dbReference>
<proteinExistence type="predicted"/>
<dbReference type="Proteomes" id="UP001177003">
    <property type="component" value="Chromosome 1"/>
</dbReference>
<gene>
    <name evidence="9" type="ORF">LSALG_LOCUS10235</name>
</gene>
<dbReference type="NCBIfam" id="TIGR01568">
    <property type="entry name" value="A_thal_3678"/>
    <property type="match status" value="1"/>
</dbReference>
<dbReference type="AlphaFoldDB" id="A0AA35VJF9"/>
<sequence>MKKSGRKKTSQTVSSSTSNVFSKLWISRFKNTKGCEGRPQPEPESSDCKTKANHIPLPKQCSNSDGFYWRLSFGKENDEGDESLCSSDNKLNVPPVGYGSSGNVIFDQTKIRDLISGDADEDFRKSLEDCAFEDPNLEEEWQKVKNMKVDEIKSNDQNHRKSFHISRKHGGNVKCHSPRTIAKDSCKIKALEDVKKPLMKTKERVTEDAFRTSLDSFAIVKTSFHPEQDFRDSMIEMIMEKRIRKTEELEELLACYLTLNCDGYHDLIVKVFRQVWFEVNHLHFNQTLDF</sequence>
<name>A0AA35VJF9_LACSI</name>
<dbReference type="InterPro" id="IPR038933">
    <property type="entry name" value="Ovate"/>
</dbReference>
<keyword evidence="10" id="KW-1185">Reference proteome</keyword>
<keyword evidence="4 6" id="KW-0804">Transcription</keyword>
<dbReference type="InterPro" id="IPR006458">
    <property type="entry name" value="Ovate_C"/>
</dbReference>
<evidence type="ECO:0000256" key="1">
    <source>
        <dbReference type="ARBA" id="ARBA00004123"/>
    </source>
</evidence>
<dbReference type="PANTHER" id="PTHR33057:SF82">
    <property type="entry name" value="TRANSCRIPTION REPRESSOR OFP5"/>
    <property type="match status" value="1"/>
</dbReference>
<accession>A0AA35VJF9</accession>
<reference evidence="9" key="1">
    <citation type="submission" date="2023-04" db="EMBL/GenBank/DDBJ databases">
        <authorList>
            <person name="Vijverberg K."/>
            <person name="Xiong W."/>
            <person name="Schranz E."/>
        </authorList>
    </citation>
    <scope>NUCLEOTIDE SEQUENCE</scope>
</reference>
<keyword evidence="5 6" id="KW-0539">Nucleus</keyword>
<evidence type="ECO:0000313" key="10">
    <source>
        <dbReference type="Proteomes" id="UP001177003"/>
    </source>
</evidence>
<evidence type="ECO:0000259" key="8">
    <source>
        <dbReference type="PROSITE" id="PS51754"/>
    </source>
</evidence>
<feature type="compositionally biased region" description="Basic and acidic residues" evidence="7">
    <location>
        <begin position="33"/>
        <end position="50"/>
    </location>
</feature>
<keyword evidence="2 6" id="KW-0678">Repressor</keyword>
<evidence type="ECO:0000256" key="2">
    <source>
        <dbReference type="ARBA" id="ARBA00022491"/>
    </source>
</evidence>
<evidence type="ECO:0000256" key="6">
    <source>
        <dbReference type="RuleBase" id="RU367028"/>
    </source>
</evidence>
<organism evidence="9 10">
    <name type="scientific">Lactuca saligna</name>
    <name type="common">Willowleaf lettuce</name>
    <dbReference type="NCBI Taxonomy" id="75948"/>
    <lineage>
        <taxon>Eukaryota</taxon>
        <taxon>Viridiplantae</taxon>
        <taxon>Streptophyta</taxon>
        <taxon>Embryophyta</taxon>
        <taxon>Tracheophyta</taxon>
        <taxon>Spermatophyta</taxon>
        <taxon>Magnoliopsida</taxon>
        <taxon>eudicotyledons</taxon>
        <taxon>Gunneridae</taxon>
        <taxon>Pentapetalae</taxon>
        <taxon>asterids</taxon>
        <taxon>campanulids</taxon>
        <taxon>Asterales</taxon>
        <taxon>Asteraceae</taxon>
        <taxon>Cichorioideae</taxon>
        <taxon>Cichorieae</taxon>
        <taxon>Lactucinae</taxon>
        <taxon>Lactuca</taxon>
    </lineage>
</organism>
<dbReference type="Pfam" id="PF04844">
    <property type="entry name" value="Ovate"/>
    <property type="match status" value="1"/>
</dbReference>
<evidence type="ECO:0000256" key="4">
    <source>
        <dbReference type="ARBA" id="ARBA00023163"/>
    </source>
</evidence>
<evidence type="ECO:0000256" key="7">
    <source>
        <dbReference type="SAM" id="MobiDB-lite"/>
    </source>
</evidence>
<comment type="function">
    <text evidence="6">Transcriptional repressor that regulates multiple aspects of plant growth and development.</text>
</comment>